<dbReference type="Gene3D" id="2.30.39.10">
    <property type="entry name" value="Alpha-1-antitrypsin, domain 1"/>
    <property type="match status" value="1"/>
</dbReference>
<dbReference type="InterPro" id="IPR036186">
    <property type="entry name" value="Serpin_sf"/>
</dbReference>
<dbReference type="EMBL" id="JAAGNN010000028">
    <property type="protein sequence ID" value="KAF4071151.1"/>
    <property type="molecule type" value="Genomic_DNA"/>
</dbReference>
<evidence type="ECO:0000313" key="3">
    <source>
        <dbReference type="EMBL" id="KAF4071151.1"/>
    </source>
</evidence>
<dbReference type="InterPro" id="IPR023795">
    <property type="entry name" value="Serpin_CS"/>
</dbReference>
<accession>A0A7J5ZMN1</accession>
<dbReference type="Pfam" id="PF00079">
    <property type="entry name" value="Serpin"/>
    <property type="match status" value="1"/>
</dbReference>
<proteinExistence type="inferred from homology"/>
<reference evidence="3 4" key="1">
    <citation type="submission" date="2020-02" db="EMBL/GenBank/DDBJ databases">
        <title>A chromosome-scale genome assembly of the black bullhead catfish (Ameiurus melas).</title>
        <authorList>
            <person name="Wen M."/>
            <person name="Zham M."/>
            <person name="Cabau C."/>
            <person name="Klopp C."/>
            <person name="Donnadieu C."/>
            <person name="Roques C."/>
            <person name="Bouchez O."/>
            <person name="Lampietro C."/>
            <person name="Jouanno E."/>
            <person name="Herpin A."/>
            <person name="Louis A."/>
            <person name="Berthelot C."/>
            <person name="Parey E."/>
            <person name="Roest-Crollius H."/>
            <person name="Braasch I."/>
            <person name="Postlethwait J."/>
            <person name="Robinson-Rechavi M."/>
            <person name="Echchiki A."/>
            <person name="Begum T."/>
            <person name="Montfort J."/>
            <person name="Schartl M."/>
            <person name="Bobe J."/>
            <person name="Guiguen Y."/>
        </authorList>
    </citation>
    <scope>NUCLEOTIDE SEQUENCE [LARGE SCALE GENOMIC DNA]</scope>
    <source>
        <strain evidence="3">M_S1</strain>
        <tissue evidence="3">Blood</tissue>
    </source>
</reference>
<dbReference type="FunFam" id="2.10.310.10:FF:000001">
    <property type="entry name" value="Serpin family A member 1"/>
    <property type="match status" value="1"/>
</dbReference>
<dbReference type="InterPro" id="IPR033835">
    <property type="entry name" value="PZI_serpin_dom"/>
</dbReference>
<evidence type="ECO:0000259" key="2">
    <source>
        <dbReference type="SMART" id="SM00093"/>
    </source>
</evidence>
<dbReference type="Gene3D" id="2.10.310.10">
    <property type="entry name" value="Serpins superfamily"/>
    <property type="match status" value="1"/>
</dbReference>
<dbReference type="InterPro" id="IPR000215">
    <property type="entry name" value="Serpin_fam"/>
</dbReference>
<feature type="domain" description="Serpin" evidence="2">
    <location>
        <begin position="76"/>
        <end position="423"/>
    </location>
</feature>
<name>A0A7J5ZMN1_AMEME</name>
<dbReference type="InterPro" id="IPR042178">
    <property type="entry name" value="Serpin_sf_1"/>
</dbReference>
<comment type="caution">
    <text evidence="3">The sequence shown here is derived from an EMBL/GenBank/DDBJ whole genome shotgun (WGS) entry which is preliminary data.</text>
</comment>
<dbReference type="PANTHER" id="PTHR11461:SF191">
    <property type="entry name" value="PROTEIN Z-DEPENDENT PROTEASE INHIBITOR"/>
    <property type="match status" value="1"/>
</dbReference>
<dbReference type="SUPFAM" id="SSF56574">
    <property type="entry name" value="Serpins"/>
    <property type="match status" value="1"/>
</dbReference>
<evidence type="ECO:0000256" key="1">
    <source>
        <dbReference type="RuleBase" id="RU000411"/>
    </source>
</evidence>
<dbReference type="InterPro" id="IPR042185">
    <property type="entry name" value="Serpin_sf_2"/>
</dbReference>
<dbReference type="GO" id="GO:0007596">
    <property type="term" value="P:blood coagulation"/>
    <property type="evidence" value="ECO:0007669"/>
    <property type="project" value="InterPro"/>
</dbReference>
<dbReference type="Gene3D" id="3.30.497.10">
    <property type="entry name" value="Antithrombin, subunit I, domain 2"/>
    <property type="match status" value="1"/>
</dbReference>
<dbReference type="SMART" id="SM00093">
    <property type="entry name" value="SERPIN"/>
    <property type="match status" value="1"/>
</dbReference>
<sequence>MKAGSWVLCKSRVGESVQSASDPLLIREYCPSASGLFADCWTERLGQDSACSCVPVLQDHLSHGEHLYSAQRNPPRRRIASTSDDNFAFSPLAATLSLASLSAGAGGDTPKALLHTLKLNPMERDGEPDRIPTLLQQMREAVAQTVATGLFIGQDFHVDPSFGSQVKKFYNADVKSVEFSNTQATKASISEYVTGSTGNKVREVLDTVDPQSQLILISAAYYTGQWKLPFNASFTQEERFYVDKYHIVQVPMMVRSDKYYLAYDPPLKVGILKLPCTDGTAMLVLLPDEDIDYTSVDEALTAEVFRRWVAKLKKTKLEVVLPRFSVEYTFSLKNSLPTLGFTKFQDSSADLTGISKTSGLKLSEALQKVVVDVDEQGSSADPSSSSLFMETLPPRLTFNRPFLFLIYHEATKTLLHMGRVVNPTTK</sequence>
<dbReference type="GO" id="GO:0004867">
    <property type="term" value="F:serine-type endopeptidase inhibitor activity"/>
    <property type="evidence" value="ECO:0007669"/>
    <property type="project" value="InterPro"/>
</dbReference>
<dbReference type="PANTHER" id="PTHR11461">
    <property type="entry name" value="SERINE PROTEASE INHIBITOR, SERPIN"/>
    <property type="match status" value="1"/>
</dbReference>
<dbReference type="InterPro" id="IPR023796">
    <property type="entry name" value="Serpin_dom"/>
</dbReference>
<dbReference type="Proteomes" id="UP000593565">
    <property type="component" value="Unassembled WGS sequence"/>
</dbReference>
<protein>
    <recommendedName>
        <fullName evidence="2">Serpin domain-containing protein</fullName>
    </recommendedName>
</protein>
<organism evidence="3 4">
    <name type="scientific">Ameiurus melas</name>
    <name type="common">Black bullhead</name>
    <name type="synonym">Silurus melas</name>
    <dbReference type="NCBI Taxonomy" id="219545"/>
    <lineage>
        <taxon>Eukaryota</taxon>
        <taxon>Metazoa</taxon>
        <taxon>Chordata</taxon>
        <taxon>Craniata</taxon>
        <taxon>Vertebrata</taxon>
        <taxon>Euteleostomi</taxon>
        <taxon>Actinopterygii</taxon>
        <taxon>Neopterygii</taxon>
        <taxon>Teleostei</taxon>
        <taxon>Ostariophysi</taxon>
        <taxon>Siluriformes</taxon>
        <taxon>Ictaluridae</taxon>
        <taxon>Ameiurus</taxon>
    </lineage>
</organism>
<dbReference type="GO" id="GO:0005615">
    <property type="term" value="C:extracellular space"/>
    <property type="evidence" value="ECO:0007669"/>
    <property type="project" value="InterPro"/>
</dbReference>
<keyword evidence="4" id="KW-1185">Reference proteome</keyword>
<dbReference type="CDD" id="cd02055">
    <property type="entry name" value="serpinA10_PZI"/>
    <property type="match status" value="1"/>
</dbReference>
<evidence type="ECO:0000313" key="4">
    <source>
        <dbReference type="Proteomes" id="UP000593565"/>
    </source>
</evidence>
<comment type="similarity">
    <text evidence="1">Belongs to the serpin family.</text>
</comment>
<dbReference type="PROSITE" id="PS00284">
    <property type="entry name" value="SERPIN"/>
    <property type="match status" value="1"/>
</dbReference>
<gene>
    <name evidence="3" type="ORF">AMELA_G00281750</name>
</gene>
<dbReference type="AlphaFoldDB" id="A0A7J5ZMN1"/>